<feature type="transmembrane region" description="Helical" evidence="1">
    <location>
        <begin position="126"/>
        <end position="144"/>
    </location>
</feature>
<feature type="transmembrane region" description="Helical" evidence="1">
    <location>
        <begin position="20"/>
        <end position="41"/>
    </location>
</feature>
<keyword evidence="1" id="KW-0812">Transmembrane</keyword>
<keyword evidence="1" id="KW-0472">Membrane</keyword>
<keyword evidence="1" id="KW-1133">Transmembrane helix</keyword>
<gene>
    <name evidence="2" type="ORF">A2654_00370</name>
</gene>
<proteinExistence type="predicted"/>
<name>A0A1G2E436_9BACT</name>
<comment type="caution">
    <text evidence="2">The sequence shown here is derived from an EMBL/GenBank/DDBJ whole genome shotgun (WGS) entry which is preliminary data.</text>
</comment>
<evidence type="ECO:0000313" key="3">
    <source>
        <dbReference type="Proteomes" id="UP000178721"/>
    </source>
</evidence>
<protein>
    <submittedName>
        <fullName evidence="2">Uncharacterized protein</fullName>
    </submittedName>
</protein>
<dbReference type="Proteomes" id="UP000178721">
    <property type="component" value="Unassembled WGS sequence"/>
</dbReference>
<feature type="transmembrane region" description="Helical" evidence="1">
    <location>
        <begin position="53"/>
        <end position="73"/>
    </location>
</feature>
<sequence length="156" mass="17057">MRHGLSAARKNKVMRKSIIFGFGASLILLFLYFSVLSLISGWDFAVSQFSENWYWVIGLAAGFGIQIGIFTYLRALHRAKVSGKIVAASGTTSTIAMISCCAHYLVNILPVIGISGLAVFLGQYQTELFIVGAISNLAGIFYLLSKAKKFKQNHTL</sequence>
<dbReference type="AlphaFoldDB" id="A0A1G2E436"/>
<evidence type="ECO:0000313" key="2">
    <source>
        <dbReference type="EMBL" id="OGZ20614.1"/>
    </source>
</evidence>
<evidence type="ECO:0000256" key="1">
    <source>
        <dbReference type="SAM" id="Phobius"/>
    </source>
</evidence>
<dbReference type="EMBL" id="MHMA01000006">
    <property type="protein sequence ID" value="OGZ20614.1"/>
    <property type="molecule type" value="Genomic_DNA"/>
</dbReference>
<organism evidence="2 3">
    <name type="scientific">Candidatus Nealsonbacteria bacterium RIFCSPHIGHO2_01_FULL_43_31</name>
    <dbReference type="NCBI Taxonomy" id="1801665"/>
    <lineage>
        <taxon>Bacteria</taxon>
        <taxon>Candidatus Nealsoniibacteriota</taxon>
    </lineage>
</organism>
<accession>A0A1G2E436</accession>
<reference evidence="2 3" key="1">
    <citation type="journal article" date="2016" name="Nat. Commun.">
        <title>Thousands of microbial genomes shed light on interconnected biogeochemical processes in an aquifer system.</title>
        <authorList>
            <person name="Anantharaman K."/>
            <person name="Brown C.T."/>
            <person name="Hug L.A."/>
            <person name="Sharon I."/>
            <person name="Castelle C.J."/>
            <person name="Probst A.J."/>
            <person name="Thomas B.C."/>
            <person name="Singh A."/>
            <person name="Wilkins M.J."/>
            <person name="Karaoz U."/>
            <person name="Brodie E.L."/>
            <person name="Williams K.H."/>
            <person name="Hubbard S.S."/>
            <person name="Banfield J.F."/>
        </authorList>
    </citation>
    <scope>NUCLEOTIDE SEQUENCE [LARGE SCALE GENOMIC DNA]</scope>
</reference>